<evidence type="ECO:0008006" key="4">
    <source>
        <dbReference type="Google" id="ProtNLM"/>
    </source>
</evidence>
<dbReference type="RefSeq" id="WP_075191859.1">
    <property type="nucleotide sequence ID" value="NZ_JAWIRJ010000002.1"/>
</dbReference>
<accession>A0ABX5JTL9</accession>
<keyword evidence="1" id="KW-0812">Transmembrane</keyword>
<gene>
    <name evidence="2" type="ORF">AUM46_22255</name>
</gene>
<feature type="transmembrane region" description="Helical" evidence="1">
    <location>
        <begin position="52"/>
        <end position="72"/>
    </location>
</feature>
<evidence type="ECO:0000256" key="1">
    <source>
        <dbReference type="SAM" id="Phobius"/>
    </source>
</evidence>
<comment type="caution">
    <text evidence="2">The sequence shown here is derived from an EMBL/GenBank/DDBJ whole genome shotgun (WGS) entry which is preliminary data.</text>
</comment>
<keyword evidence="1" id="KW-0472">Membrane</keyword>
<feature type="transmembrane region" description="Helical" evidence="1">
    <location>
        <begin position="21"/>
        <end position="40"/>
    </location>
</feature>
<sequence length="100" mass="11105">MARYRVGNKFLSQAEFDEDQDAKWIGGLFLVGALLTGFLLHHYLVNPEWHKAIRIAVTVIPAVGMGILIACLHRIVRMLLGLAFILAIIALVIKILVSLI</sequence>
<evidence type="ECO:0000313" key="2">
    <source>
        <dbReference type="EMBL" id="PUW98630.1"/>
    </source>
</evidence>
<name>A0ABX5JTL9_9ENTR</name>
<keyword evidence="3" id="KW-1185">Reference proteome</keyword>
<protein>
    <recommendedName>
        <fullName evidence="4">DUF1634 domain-containing protein</fullName>
    </recommendedName>
</protein>
<keyword evidence="1" id="KW-1133">Transmembrane helix</keyword>
<proteinExistence type="predicted"/>
<dbReference type="EMBL" id="MSAC01000089">
    <property type="protein sequence ID" value="PUW98630.1"/>
    <property type="molecule type" value="Genomic_DNA"/>
</dbReference>
<feature type="transmembrane region" description="Helical" evidence="1">
    <location>
        <begin position="79"/>
        <end position="97"/>
    </location>
</feature>
<organism evidence="2 3">
    <name type="scientific">Cronobacter malonaticus</name>
    <dbReference type="NCBI Taxonomy" id="413503"/>
    <lineage>
        <taxon>Bacteria</taxon>
        <taxon>Pseudomonadati</taxon>
        <taxon>Pseudomonadota</taxon>
        <taxon>Gammaproteobacteria</taxon>
        <taxon>Enterobacterales</taxon>
        <taxon>Enterobacteriaceae</taxon>
        <taxon>Cronobacter</taxon>
    </lineage>
</organism>
<dbReference type="Proteomes" id="UP000244731">
    <property type="component" value="Unassembled WGS sequence"/>
</dbReference>
<reference evidence="2 3" key="1">
    <citation type="submission" date="2016-12" db="EMBL/GenBank/DDBJ databases">
        <title>Analysis of the Molecular Diversity Among Cronobacter Species Isolated from Filth Flies Using a Pan Genomic DNA Microarray.</title>
        <authorList>
            <person name="Pava-Ripoll M."/>
            <person name="Tall B."/>
            <person name="Farber J."/>
            <person name="Fanning S."/>
            <person name="Lehner A."/>
            <person name="Stephan R."/>
            <person name="Pagotto F."/>
            <person name="Iverson C."/>
            <person name="Ziobro G."/>
            <person name="Miller A."/>
            <person name="Pearson R."/>
            <person name="Yan Q."/>
            <person name="Kim M."/>
            <person name="Jeong S."/>
            <person name="Park J."/>
            <person name="Jun S."/>
            <person name="Choi H."/>
            <person name="Chung T."/>
            <person name="Yoo Y."/>
            <person name="Park E."/>
            <person name="Hwang S."/>
            <person name="Lee B."/>
            <person name="Sathyamoorthy V."/>
            <person name="Carter L."/>
            <person name="Mammel M."/>
            <person name="Jackson S."/>
            <person name="Kothary M."/>
            <person name="Patel I."/>
            <person name="Grim C."/>
            <person name="Gopinath G."/>
            <person name="Gangiredla J."/>
            <person name="Chase H."/>
        </authorList>
    </citation>
    <scope>NUCLEOTIDE SEQUENCE [LARGE SCALE GENOMIC DNA]</scope>
    <source>
        <strain evidence="2 3">MOD1-Md25g</strain>
    </source>
</reference>
<evidence type="ECO:0000313" key="3">
    <source>
        <dbReference type="Proteomes" id="UP000244731"/>
    </source>
</evidence>